<protein>
    <submittedName>
        <fullName evidence="11">Subtilase-type protease inhibitor</fullName>
    </submittedName>
</protein>
<dbReference type="Gene3D" id="3.30.350.10">
    <property type="entry name" value="Subtilisin inhibitor-like"/>
    <property type="match status" value="1"/>
</dbReference>
<dbReference type="GO" id="GO:0030414">
    <property type="term" value="F:peptidase inhibitor activity"/>
    <property type="evidence" value="ECO:0007669"/>
    <property type="project" value="UniProtKB-KW"/>
</dbReference>
<comment type="subcellular location">
    <subcellularLocation>
        <location evidence="1">Secreted</location>
    </subcellularLocation>
</comment>
<evidence type="ECO:0000256" key="9">
    <source>
        <dbReference type="SAM" id="SignalP"/>
    </source>
</evidence>
<comment type="caution">
    <text evidence="11">The sequence shown here is derived from an EMBL/GenBank/DDBJ whole genome shotgun (WGS) entry which is preliminary data.</text>
</comment>
<dbReference type="PRINTS" id="PR00294">
    <property type="entry name" value="SSBTLNINHBTR"/>
</dbReference>
<evidence type="ECO:0000313" key="12">
    <source>
        <dbReference type="Proteomes" id="UP001223144"/>
    </source>
</evidence>
<feature type="domain" description="Subtilisin inhibitor" evidence="10">
    <location>
        <begin position="41"/>
        <end position="121"/>
    </location>
</feature>
<evidence type="ECO:0000313" key="11">
    <source>
        <dbReference type="EMBL" id="MDH2390732.1"/>
    </source>
</evidence>
<name>A0ABT6HPT5_9ACTN</name>
<keyword evidence="7" id="KW-1015">Disulfide bond</keyword>
<evidence type="ECO:0000256" key="3">
    <source>
        <dbReference type="ARBA" id="ARBA00011738"/>
    </source>
</evidence>
<keyword evidence="6 8" id="KW-0722">Serine protease inhibitor</keyword>
<dbReference type="Proteomes" id="UP001223144">
    <property type="component" value="Unassembled WGS sequence"/>
</dbReference>
<keyword evidence="5 8" id="KW-0646">Protease inhibitor</keyword>
<dbReference type="InterPro" id="IPR036819">
    <property type="entry name" value="Subtilisin_inhibitor-like_sf"/>
</dbReference>
<comment type="subunit">
    <text evidence="3">Homodimer.</text>
</comment>
<feature type="signal peptide" evidence="9">
    <location>
        <begin position="1"/>
        <end position="19"/>
    </location>
</feature>
<comment type="similarity">
    <text evidence="2 8">Belongs to the protease inhibitor I16 (SSI) family.</text>
</comment>
<organism evidence="11 12">
    <name type="scientific">Streptomyces chengmaiensis</name>
    <dbReference type="NCBI Taxonomy" id="3040919"/>
    <lineage>
        <taxon>Bacteria</taxon>
        <taxon>Bacillati</taxon>
        <taxon>Actinomycetota</taxon>
        <taxon>Actinomycetes</taxon>
        <taxon>Kitasatosporales</taxon>
        <taxon>Streptomycetaceae</taxon>
        <taxon>Streptomyces</taxon>
    </lineage>
</organism>
<proteinExistence type="inferred from homology"/>
<evidence type="ECO:0000256" key="7">
    <source>
        <dbReference type="ARBA" id="ARBA00023157"/>
    </source>
</evidence>
<evidence type="ECO:0000259" key="10">
    <source>
        <dbReference type="Pfam" id="PF00720"/>
    </source>
</evidence>
<keyword evidence="12" id="KW-1185">Reference proteome</keyword>
<evidence type="ECO:0000256" key="8">
    <source>
        <dbReference type="RuleBase" id="RU003471"/>
    </source>
</evidence>
<dbReference type="InterPro" id="IPR000691">
    <property type="entry name" value="Prot_inh_I16_SSI"/>
</dbReference>
<evidence type="ECO:0000256" key="6">
    <source>
        <dbReference type="ARBA" id="ARBA00022900"/>
    </source>
</evidence>
<evidence type="ECO:0000256" key="5">
    <source>
        <dbReference type="ARBA" id="ARBA00022690"/>
    </source>
</evidence>
<keyword evidence="4" id="KW-0964">Secreted</keyword>
<sequence>MQRSVSLAAAVLFAVTATAAGSAAGHAADDPPAGHRPGVWLTVSDPERTWLRGVLLTCHPEPGGPHPDPAGACEAVSGAKGDFARLPGDPHLCTKEYDPVIARAVGIWNGKPVAWQKIYPNPCELEAATGTVFRF</sequence>
<evidence type="ECO:0000256" key="2">
    <source>
        <dbReference type="ARBA" id="ARBA00010472"/>
    </source>
</evidence>
<dbReference type="EMBL" id="JARWBG010000020">
    <property type="protein sequence ID" value="MDH2390732.1"/>
    <property type="molecule type" value="Genomic_DNA"/>
</dbReference>
<dbReference type="RefSeq" id="WP_279929357.1">
    <property type="nucleotide sequence ID" value="NZ_JARWBG010000020.1"/>
</dbReference>
<dbReference type="Pfam" id="PF00720">
    <property type="entry name" value="SSI"/>
    <property type="match status" value="1"/>
</dbReference>
<accession>A0ABT6HPT5</accession>
<gene>
    <name evidence="11" type="ORF">QCN29_18450</name>
</gene>
<dbReference type="InterPro" id="IPR023549">
    <property type="entry name" value="Subtilisin_inhibitor"/>
</dbReference>
<dbReference type="SUPFAM" id="SSF55399">
    <property type="entry name" value="Subtilisin inhibitor"/>
    <property type="match status" value="1"/>
</dbReference>
<keyword evidence="9" id="KW-0732">Signal</keyword>
<feature type="chain" id="PRO_5045328933" evidence="9">
    <location>
        <begin position="20"/>
        <end position="135"/>
    </location>
</feature>
<reference evidence="11 12" key="1">
    <citation type="submission" date="2023-04" db="EMBL/GenBank/DDBJ databases">
        <title>Streptomyces chengmaiensis sp. nov. isolated from the stem of mangrove plant in Hainan.</title>
        <authorList>
            <person name="Huang X."/>
            <person name="Zhou S."/>
            <person name="Chu X."/>
            <person name="Xie Y."/>
            <person name="Lin Y."/>
        </authorList>
    </citation>
    <scope>NUCLEOTIDE SEQUENCE [LARGE SCALE GENOMIC DNA]</scope>
    <source>
        <strain evidence="11 12">HNM0663</strain>
    </source>
</reference>
<evidence type="ECO:0000256" key="4">
    <source>
        <dbReference type="ARBA" id="ARBA00022525"/>
    </source>
</evidence>
<evidence type="ECO:0000256" key="1">
    <source>
        <dbReference type="ARBA" id="ARBA00004613"/>
    </source>
</evidence>